<accession>A0AB39HCV8</accession>
<dbReference type="EMBL" id="CP162601">
    <property type="protein sequence ID" value="XDK23964.1"/>
    <property type="molecule type" value="Genomic_DNA"/>
</dbReference>
<dbReference type="AlphaFoldDB" id="A0AB39HCV8"/>
<name>A0AB39HCV8_9VIBR</name>
<sequence length="108" mass="12199">MQVELKRGLNLANVLREYIPDSTPNGFAIFIVIAQNEGLAAGDLTVKLDMPKSTISRNLRKLGERFSPQQAGLDLIKLEHDESDYRVRRAFLTDRGRQFLSKIKEALA</sequence>
<dbReference type="InterPro" id="IPR036388">
    <property type="entry name" value="WH-like_DNA-bd_sf"/>
</dbReference>
<proteinExistence type="predicted"/>
<reference evidence="1" key="1">
    <citation type="submission" date="2024-07" db="EMBL/GenBank/DDBJ databases">
        <title>Genome Analysis of a Potential Novel Vibrio Species Secreting pH- and Thermo-stable Alginate Lyase and its Application in Producing Alginate Oligosaccharides.</title>
        <authorList>
            <person name="Huang H."/>
            <person name="Bao K."/>
        </authorList>
    </citation>
    <scope>NUCLEOTIDE SEQUENCE</scope>
    <source>
        <strain evidence="1">HB236076</strain>
    </source>
</reference>
<protein>
    <submittedName>
        <fullName evidence="1">MarR family winged helix-turn-helix transcriptional regulator</fullName>
    </submittedName>
</protein>
<dbReference type="Gene3D" id="1.10.10.10">
    <property type="entry name" value="Winged helix-like DNA-binding domain superfamily/Winged helix DNA-binding domain"/>
    <property type="match status" value="1"/>
</dbReference>
<evidence type="ECO:0000313" key="1">
    <source>
        <dbReference type="EMBL" id="XDK23964.1"/>
    </source>
</evidence>
<dbReference type="InterPro" id="IPR036390">
    <property type="entry name" value="WH_DNA-bd_sf"/>
</dbReference>
<organism evidence="1">
    <name type="scientific">Vibrio sp. HB236076</name>
    <dbReference type="NCBI Taxonomy" id="3232307"/>
    <lineage>
        <taxon>Bacteria</taxon>
        <taxon>Pseudomonadati</taxon>
        <taxon>Pseudomonadota</taxon>
        <taxon>Gammaproteobacteria</taxon>
        <taxon>Vibrionales</taxon>
        <taxon>Vibrionaceae</taxon>
        <taxon>Vibrio</taxon>
    </lineage>
</organism>
<dbReference type="RefSeq" id="WP_306100006.1">
    <property type="nucleotide sequence ID" value="NZ_CP162601.1"/>
</dbReference>
<dbReference type="KEGG" id="vih:AB0763_06865"/>
<gene>
    <name evidence="1" type="ORF">AB0763_06865</name>
</gene>
<dbReference type="SUPFAM" id="SSF46785">
    <property type="entry name" value="Winged helix' DNA-binding domain"/>
    <property type="match status" value="1"/>
</dbReference>